<dbReference type="HOGENOM" id="CLU_2596802_0_0_1"/>
<dbReference type="Proteomes" id="UP000054248">
    <property type="component" value="Unassembled WGS sequence"/>
</dbReference>
<reference evidence="1 2" key="1">
    <citation type="submission" date="2014-04" db="EMBL/GenBank/DDBJ databases">
        <authorList>
            <consortium name="DOE Joint Genome Institute"/>
            <person name="Kuo A."/>
            <person name="Girlanda M."/>
            <person name="Perotto S."/>
            <person name="Kohler A."/>
            <person name="Nagy L.G."/>
            <person name="Floudas D."/>
            <person name="Copeland A."/>
            <person name="Barry K.W."/>
            <person name="Cichocki N."/>
            <person name="Veneault-Fourrey C."/>
            <person name="LaButti K."/>
            <person name="Lindquist E.A."/>
            <person name="Lipzen A."/>
            <person name="Lundell T."/>
            <person name="Morin E."/>
            <person name="Murat C."/>
            <person name="Sun H."/>
            <person name="Tunlid A."/>
            <person name="Henrissat B."/>
            <person name="Grigoriev I.V."/>
            <person name="Hibbett D.S."/>
            <person name="Martin F."/>
            <person name="Nordberg H.P."/>
            <person name="Cantor M.N."/>
            <person name="Hua S.X."/>
        </authorList>
    </citation>
    <scope>NUCLEOTIDE SEQUENCE [LARGE SCALE GENOMIC DNA]</scope>
    <source>
        <strain evidence="1 2">MUT 4182</strain>
    </source>
</reference>
<reference evidence="2" key="2">
    <citation type="submission" date="2015-01" db="EMBL/GenBank/DDBJ databases">
        <title>Evolutionary Origins and Diversification of the Mycorrhizal Mutualists.</title>
        <authorList>
            <consortium name="DOE Joint Genome Institute"/>
            <consortium name="Mycorrhizal Genomics Consortium"/>
            <person name="Kohler A."/>
            <person name="Kuo A."/>
            <person name="Nagy L.G."/>
            <person name="Floudas D."/>
            <person name="Copeland A."/>
            <person name="Barry K.W."/>
            <person name="Cichocki N."/>
            <person name="Veneault-Fourrey C."/>
            <person name="LaButti K."/>
            <person name="Lindquist E.A."/>
            <person name="Lipzen A."/>
            <person name="Lundell T."/>
            <person name="Morin E."/>
            <person name="Murat C."/>
            <person name="Riley R."/>
            <person name="Ohm R."/>
            <person name="Sun H."/>
            <person name="Tunlid A."/>
            <person name="Henrissat B."/>
            <person name="Grigoriev I.V."/>
            <person name="Hibbett D.S."/>
            <person name="Martin F."/>
        </authorList>
    </citation>
    <scope>NUCLEOTIDE SEQUENCE [LARGE SCALE GENOMIC DNA]</scope>
    <source>
        <strain evidence="2">MUT 4182</strain>
    </source>
</reference>
<dbReference type="EMBL" id="KN823079">
    <property type="protein sequence ID" value="KIO23661.1"/>
    <property type="molecule type" value="Genomic_DNA"/>
</dbReference>
<name>A0A0C3QDH0_9AGAM</name>
<dbReference type="OrthoDB" id="3249152at2759"/>
<feature type="non-terminal residue" evidence="1">
    <location>
        <position position="80"/>
    </location>
</feature>
<proteinExistence type="predicted"/>
<keyword evidence="2" id="KW-1185">Reference proteome</keyword>
<gene>
    <name evidence="1" type="ORF">M407DRAFT_244698</name>
</gene>
<organism evidence="1 2">
    <name type="scientific">Tulasnella calospora MUT 4182</name>
    <dbReference type="NCBI Taxonomy" id="1051891"/>
    <lineage>
        <taxon>Eukaryota</taxon>
        <taxon>Fungi</taxon>
        <taxon>Dikarya</taxon>
        <taxon>Basidiomycota</taxon>
        <taxon>Agaricomycotina</taxon>
        <taxon>Agaricomycetes</taxon>
        <taxon>Cantharellales</taxon>
        <taxon>Tulasnellaceae</taxon>
        <taxon>Tulasnella</taxon>
    </lineage>
</organism>
<dbReference type="AlphaFoldDB" id="A0A0C3QDH0"/>
<evidence type="ECO:0000313" key="2">
    <source>
        <dbReference type="Proteomes" id="UP000054248"/>
    </source>
</evidence>
<accession>A0A0C3QDH0</accession>
<protein>
    <submittedName>
        <fullName evidence="1">Uncharacterized protein</fullName>
    </submittedName>
</protein>
<evidence type="ECO:0000313" key="1">
    <source>
        <dbReference type="EMBL" id="KIO23661.1"/>
    </source>
</evidence>
<sequence length="80" mass="9203">MTCLGNILEKMDWMQLHDHITAEMIDIVVKIKVDGDSPMVQKGQAIFLLQRYTLVADRYGIEPYYREDISNTPTNVGNPF</sequence>